<dbReference type="EMBL" id="JAOQKJ010000006">
    <property type="protein sequence ID" value="MCU6744644.1"/>
    <property type="molecule type" value="Genomic_DNA"/>
</dbReference>
<organism evidence="1 2">
    <name type="scientific">Suilimivivens aceti</name>
    <dbReference type="NCBI Taxonomy" id="2981774"/>
    <lineage>
        <taxon>Bacteria</taxon>
        <taxon>Bacillati</taxon>
        <taxon>Bacillota</taxon>
        <taxon>Clostridia</taxon>
        <taxon>Lachnospirales</taxon>
        <taxon>Lachnospiraceae</taxon>
        <taxon>Suilimivivens</taxon>
    </lineage>
</organism>
<proteinExistence type="predicted"/>
<evidence type="ECO:0000313" key="2">
    <source>
        <dbReference type="Proteomes" id="UP001652432"/>
    </source>
</evidence>
<evidence type="ECO:0000313" key="1">
    <source>
        <dbReference type="EMBL" id="MCU6744644.1"/>
    </source>
</evidence>
<dbReference type="Proteomes" id="UP001652432">
    <property type="component" value="Unassembled WGS sequence"/>
</dbReference>
<dbReference type="RefSeq" id="WP_262574728.1">
    <property type="nucleotide sequence ID" value="NZ_JAOQKJ010000006.1"/>
</dbReference>
<reference evidence="1 2" key="1">
    <citation type="journal article" date="2021" name="ISME Commun">
        <title>Automated analysis of genomic sequences facilitates high-throughput and comprehensive description of bacteria.</title>
        <authorList>
            <person name="Hitch T.C.A."/>
        </authorList>
    </citation>
    <scope>NUCLEOTIDE SEQUENCE [LARGE SCALE GENOMIC DNA]</scope>
    <source>
        <strain evidence="1 2">Sanger_18</strain>
    </source>
</reference>
<dbReference type="Pfam" id="PF07963">
    <property type="entry name" value="N_methyl"/>
    <property type="match status" value="1"/>
</dbReference>
<dbReference type="InterPro" id="IPR012902">
    <property type="entry name" value="N_methyl_site"/>
</dbReference>
<gene>
    <name evidence="1" type="ORF">OCV77_09060</name>
</gene>
<protein>
    <submittedName>
        <fullName evidence="1">Prepilin-type N-terminal cleavage/methylation domain-containing protein</fullName>
    </submittedName>
</protein>
<accession>A0ABT2T303</accession>
<name>A0ABT2T303_9FIRM</name>
<keyword evidence="2" id="KW-1185">Reference proteome</keyword>
<sequence length="189" mass="20847">MKKLKNNNAGITLAELVVTFALMGIFLTAAAAVISSSIMVHAQLSGTMYASTVSETLLDKVTGELAGARAEEEEAIRIGRVYRDGEDLGEGVSFYDREGNPACFFVEDGLLVMEGKDYFTLDEKAYMSYRITGFSVEQLEGKNVLKVTLSLKNLKNGFIYTSDRTTRCYCFSSDDFKKITSTDMDLNSL</sequence>
<comment type="caution">
    <text evidence="1">The sequence shown here is derived from an EMBL/GenBank/DDBJ whole genome shotgun (WGS) entry which is preliminary data.</text>
</comment>